<evidence type="ECO:0008006" key="4">
    <source>
        <dbReference type="Google" id="ProtNLM"/>
    </source>
</evidence>
<name>A0ABX6BAP6_9ACTN</name>
<evidence type="ECO:0000256" key="1">
    <source>
        <dbReference type="SAM" id="SignalP"/>
    </source>
</evidence>
<protein>
    <recommendedName>
        <fullName evidence="4">Lipoprotein</fullName>
    </recommendedName>
</protein>
<dbReference type="EMBL" id="CP023693">
    <property type="protein sequence ID" value="QEV31006.1"/>
    <property type="molecule type" value="Genomic_DNA"/>
</dbReference>
<gene>
    <name evidence="2" type="ORF">CP977_01445</name>
</gene>
<dbReference type="RefSeq" id="WP_152369466.1">
    <property type="nucleotide sequence ID" value="NZ_BMSJ01000003.1"/>
</dbReference>
<dbReference type="SUPFAM" id="SSF56601">
    <property type="entry name" value="beta-lactamase/transpeptidase-like"/>
    <property type="match status" value="1"/>
</dbReference>
<keyword evidence="1" id="KW-0732">Signal</keyword>
<dbReference type="Gene3D" id="3.40.710.10">
    <property type="entry name" value="DD-peptidase/beta-lactamase superfamily"/>
    <property type="match status" value="1"/>
</dbReference>
<dbReference type="GeneID" id="95452441"/>
<organism evidence="2 3">
    <name type="scientific">Streptomyces cinereoruber</name>
    <dbReference type="NCBI Taxonomy" id="67260"/>
    <lineage>
        <taxon>Bacteria</taxon>
        <taxon>Bacillati</taxon>
        <taxon>Actinomycetota</taxon>
        <taxon>Actinomycetes</taxon>
        <taxon>Kitasatosporales</taxon>
        <taxon>Streptomycetaceae</taxon>
        <taxon>Streptomyces</taxon>
    </lineage>
</organism>
<evidence type="ECO:0000313" key="3">
    <source>
        <dbReference type="Proteomes" id="UP000326029"/>
    </source>
</evidence>
<feature type="signal peptide" evidence="1">
    <location>
        <begin position="1"/>
        <end position="34"/>
    </location>
</feature>
<accession>A0ABX6BAP6</accession>
<dbReference type="Proteomes" id="UP000326029">
    <property type="component" value="Chromosome"/>
</dbReference>
<proteinExistence type="predicted"/>
<feature type="chain" id="PRO_5045658719" description="Lipoprotein" evidence="1">
    <location>
        <begin position="35"/>
        <end position="408"/>
    </location>
</feature>
<dbReference type="InterPro" id="IPR012338">
    <property type="entry name" value="Beta-lactam/transpept-like"/>
</dbReference>
<evidence type="ECO:0000313" key="2">
    <source>
        <dbReference type="EMBL" id="QEV31006.1"/>
    </source>
</evidence>
<sequence>MLRIARHSPTTARRTPRRLLAAAAAFLSLSFTGAALPHSVAAATEPTGDPVSVTPASPRVPAGVTAGVAVFDRQTGTFTEQLDPAATFRSASVVKLLIALDFLWSRSPDAIPVADRTRLDVMLRSSQDAAANHYWSTYGGPAIVERMVKRLGLADTAPPPAGHEGYWGYTAMSARDTVKTYRHVLESAPAPVRDFVMERLRRSTRCASDSFDQHFGIAAAFDRPWAVKQGWSGRYAKGNCGSTSTGAAGGIDVPAPTSADAGGAGVDLGRPALHTTGTVGAGDRSIVAVFTLHQDGTSYGKAYTDLGRLTRSLNVPGGTAPEGKWYGTWGQDVAVRKEPVVGDNLLTRLPAGVEVLVGCQKKGQLVSVPPYTNDWWAYLPQYGGYVTNIYISHPDDQLPDVPLCTSQK</sequence>
<keyword evidence="3" id="KW-1185">Reference proteome</keyword>
<reference evidence="2 3" key="1">
    <citation type="submission" date="2017-09" db="EMBL/GenBank/DDBJ databases">
        <authorList>
            <person name="Lee N."/>
            <person name="Cho B.-K."/>
        </authorList>
    </citation>
    <scope>NUCLEOTIDE SEQUENCE [LARGE SCALE GENOMIC DNA]</scope>
    <source>
        <strain evidence="2 3">ATCC 19740</strain>
    </source>
</reference>